<feature type="transmembrane region" description="Helical" evidence="8">
    <location>
        <begin position="865"/>
        <end position="884"/>
    </location>
</feature>
<dbReference type="Gene3D" id="2.70.170.10">
    <property type="entry name" value="Neurotransmitter-gated ion-channel ligand-binding domain"/>
    <property type="match status" value="1"/>
</dbReference>
<dbReference type="Pfam" id="PF07707">
    <property type="entry name" value="BACK"/>
    <property type="match status" value="1"/>
</dbReference>
<dbReference type="Pfam" id="PF02931">
    <property type="entry name" value="Neur_chan_LBD"/>
    <property type="match status" value="1"/>
</dbReference>
<dbReference type="PROSITE" id="PS00236">
    <property type="entry name" value="NEUROTR_ION_CHANNEL"/>
    <property type="match status" value="1"/>
</dbReference>
<comment type="caution">
    <text evidence="10">The sequence shown here is derived from an EMBL/GenBank/DDBJ whole genome shotgun (WGS) entry which is preliminary data.</text>
</comment>
<dbReference type="SUPFAM" id="SSF63712">
    <property type="entry name" value="Nicotinic receptor ligand binding domain-like"/>
    <property type="match status" value="1"/>
</dbReference>
<dbReference type="PANTHER" id="PTHR45632">
    <property type="entry name" value="LD33804P"/>
    <property type="match status" value="1"/>
</dbReference>
<dbReference type="InterPro" id="IPR036734">
    <property type="entry name" value="Neur_chan_lig-bd_sf"/>
</dbReference>
<keyword evidence="3" id="KW-0880">Kelch repeat</keyword>
<dbReference type="SUPFAM" id="SSF54695">
    <property type="entry name" value="POZ domain"/>
    <property type="match status" value="1"/>
</dbReference>
<dbReference type="PROSITE" id="PS50097">
    <property type="entry name" value="BTB"/>
    <property type="match status" value="1"/>
</dbReference>
<name>A0AAU9Y1K0_9CNID</name>
<dbReference type="InterPro" id="IPR006652">
    <property type="entry name" value="Kelch_1"/>
</dbReference>
<dbReference type="CDD" id="cd18997">
    <property type="entry name" value="LGIC_ECD_nAChR"/>
    <property type="match status" value="1"/>
</dbReference>
<dbReference type="GO" id="GO:0016020">
    <property type="term" value="C:membrane"/>
    <property type="evidence" value="ECO:0007669"/>
    <property type="project" value="UniProtKB-SubCell"/>
</dbReference>
<keyword evidence="5" id="KW-0677">Repeat</keyword>
<evidence type="ECO:0000256" key="1">
    <source>
        <dbReference type="ARBA" id="ARBA00004141"/>
    </source>
</evidence>
<dbReference type="FunFam" id="1.25.40.420:FF:000001">
    <property type="entry name" value="Kelch-like family member 12"/>
    <property type="match status" value="1"/>
</dbReference>
<dbReference type="Gene3D" id="1.25.40.420">
    <property type="match status" value="1"/>
</dbReference>
<evidence type="ECO:0000256" key="7">
    <source>
        <dbReference type="ARBA" id="ARBA00023136"/>
    </source>
</evidence>
<dbReference type="Gene3D" id="1.20.58.390">
    <property type="entry name" value="Neurotransmitter-gated ion-channel transmembrane domain"/>
    <property type="match status" value="2"/>
</dbReference>
<evidence type="ECO:0000313" key="11">
    <source>
        <dbReference type="Proteomes" id="UP001159428"/>
    </source>
</evidence>
<dbReference type="SUPFAM" id="SSF90112">
    <property type="entry name" value="Neurotransmitter-gated ion-channel transmembrane pore"/>
    <property type="match status" value="1"/>
</dbReference>
<keyword evidence="6 8" id="KW-1133">Transmembrane helix</keyword>
<dbReference type="EMBL" id="CALNXJ010000103">
    <property type="protein sequence ID" value="CAH3164371.1"/>
    <property type="molecule type" value="Genomic_DNA"/>
</dbReference>
<dbReference type="InterPro" id="IPR006202">
    <property type="entry name" value="Neur_chan_lig-bd"/>
</dbReference>
<keyword evidence="8" id="KW-0406">Ion transport</keyword>
<keyword evidence="11" id="KW-1185">Reference proteome</keyword>
<accession>A0AAU9Y1K0</accession>
<dbReference type="InterPro" id="IPR011333">
    <property type="entry name" value="SKP1/BTB/POZ_sf"/>
</dbReference>
<dbReference type="InterPro" id="IPR000210">
    <property type="entry name" value="BTB/POZ_dom"/>
</dbReference>
<dbReference type="FunFam" id="1.20.58.390:FF:000043">
    <property type="entry name" value="AcetylCholine Receptor"/>
    <property type="match status" value="1"/>
</dbReference>
<reference evidence="10 11" key="1">
    <citation type="submission" date="2022-05" db="EMBL/GenBank/DDBJ databases">
        <authorList>
            <consortium name="Genoscope - CEA"/>
            <person name="William W."/>
        </authorList>
    </citation>
    <scope>NUCLEOTIDE SEQUENCE [LARGE SCALE GENOMIC DNA]</scope>
</reference>
<dbReference type="CDD" id="cd19051">
    <property type="entry name" value="LGIC_TM_cation"/>
    <property type="match status" value="1"/>
</dbReference>
<feature type="transmembrane region" description="Helical" evidence="8">
    <location>
        <begin position="896"/>
        <end position="921"/>
    </location>
</feature>
<feature type="transmembrane region" description="Helical" evidence="8">
    <location>
        <begin position="840"/>
        <end position="859"/>
    </location>
</feature>
<evidence type="ECO:0000256" key="8">
    <source>
        <dbReference type="RuleBase" id="RU000687"/>
    </source>
</evidence>
<dbReference type="InterPro" id="IPR036719">
    <property type="entry name" value="Neuro-gated_channel_TM_sf"/>
</dbReference>
<protein>
    <recommendedName>
        <fullName evidence="9">BTB domain-containing protein</fullName>
    </recommendedName>
</protein>
<dbReference type="InterPro" id="IPR038050">
    <property type="entry name" value="Neuro_actylchol_rec"/>
</dbReference>
<dbReference type="InterPro" id="IPR018000">
    <property type="entry name" value="Neurotransmitter_ion_chnl_CS"/>
</dbReference>
<evidence type="ECO:0000256" key="2">
    <source>
        <dbReference type="ARBA" id="ARBA00009237"/>
    </source>
</evidence>
<organism evidence="10 11">
    <name type="scientific">Pocillopora meandrina</name>
    <dbReference type="NCBI Taxonomy" id="46732"/>
    <lineage>
        <taxon>Eukaryota</taxon>
        <taxon>Metazoa</taxon>
        <taxon>Cnidaria</taxon>
        <taxon>Anthozoa</taxon>
        <taxon>Hexacorallia</taxon>
        <taxon>Scleractinia</taxon>
        <taxon>Astrocoeniina</taxon>
        <taxon>Pocilloporidae</taxon>
        <taxon>Pocillopora</taxon>
    </lineage>
</organism>
<dbReference type="Pfam" id="PF24681">
    <property type="entry name" value="Kelch_KLHDC2_KLHL20_DRC7"/>
    <property type="match status" value="1"/>
</dbReference>
<dbReference type="SMART" id="SM00612">
    <property type="entry name" value="Kelch"/>
    <property type="match status" value="6"/>
</dbReference>
<feature type="domain" description="BTB" evidence="9">
    <location>
        <begin position="73"/>
        <end position="140"/>
    </location>
</feature>
<evidence type="ECO:0000256" key="4">
    <source>
        <dbReference type="ARBA" id="ARBA00022692"/>
    </source>
</evidence>
<dbReference type="FunFam" id="2.70.170.10:FF:000016">
    <property type="entry name" value="Nicotinic acetylcholine receptor subunit"/>
    <property type="match status" value="1"/>
</dbReference>
<evidence type="ECO:0000256" key="6">
    <source>
        <dbReference type="ARBA" id="ARBA00022989"/>
    </source>
</evidence>
<dbReference type="AlphaFoldDB" id="A0AAU9Y1K0"/>
<dbReference type="GO" id="GO:0005230">
    <property type="term" value="F:extracellular ligand-gated monoatomic ion channel activity"/>
    <property type="evidence" value="ECO:0007669"/>
    <property type="project" value="InterPro"/>
</dbReference>
<comment type="similarity">
    <text evidence="2">Belongs to the ligand-gated ion channel (TC 1.A.9) family. Acetylcholine receptor (TC 1.A.9.1) subfamily.</text>
</comment>
<keyword evidence="4 8" id="KW-0812">Transmembrane</keyword>
<sequence length="1038" mass="118298">MAASFLLEEERAHWERGWFRESSGGVTSKLLHVLRRLHCPNEAAASMERLLDEEYKGELLQSLNELRKSNILCDTTIKTEGKDFPVHRCVLTAASPYFRAMFTSEFRENDSGFVELKNVTGAIMNEIIQFMYTGKAETDSSSAQELIMAADFLMLPSLKLKASKFLEGTISVTNCLALESFARQFNCDLLKQASVSYKMENFPSVVKTDDFKSLDFERVQDLISRDEIVVSKEEEVYEAVIIWVKHEVASRECLLPELLKCVRASSMSKYSLKRIIDREDLVIKNPACMKILIQWLRAFLFQDYVLLQGPRLCLKFKETVVVLTGGHRSGSISTSTTLGFVLATKKWLQLPMMPCPRTRHAAAVCGGQLYVVGGFSEIPLCCFNPVQNEWFSTEKNLPFHPHSALVALNEELYLIGGDSDDKRQVRKYKCNLDQWEFLSPMAFSRAAHCAVVLEELIYVMGGHDDNVCLRSVECYNSANDQWTQILDMNNARKFSAAAAITNGKIIVVGGYSDMGFTRIEETCEIFDKSLNQWSLVSSPTVPRAACGIVSVKSAVYLFGGEDTNNPVNKLDSVECYIVQEDKWIHVSTMPENEGTVMRNMSSMTSVLNKRNPKEEKVFTSYLELIEDSVKTILLWIIKRGSSQLLKPAFSLGWLAWEVVYKDIVEDEKDEVITTNVWVRQYWNDPRFSWNKAEYENITQIIINPEKAWLPDVVLLNSAEAMSDGRSTAARLVVKHDGNVSWLNPVIITSSCVINITFFPLDDQSCELRFGSWSYSSEFLDVHPRRESADRSSYVENGEWTLLGVKSERRLLTYDCCEGEFPYVTYHVQIRRRTLFYMMNYILPCVLIAVLTLLVFLLPPESGERMSFGVTVLLSFTILLLMLMAKLPATSKDTPLIAVYYASTFIEVSAAMGMACLMLRFYHPDNSSAPIPAWIRVCILNYCARLVRLSTSAGRVRQAQIVQEWRQVKLRENRGKEQTNMTILTDNIFRKEDADTMREEWRMAAMIINRLFAWIYLITIIITLAAVLLKSPRFRKGEF</sequence>
<feature type="transmembrane region" description="Helical" evidence="8">
    <location>
        <begin position="1010"/>
        <end position="1028"/>
    </location>
</feature>
<dbReference type="Pfam" id="PF02932">
    <property type="entry name" value="Neur_chan_memb"/>
    <property type="match status" value="1"/>
</dbReference>
<dbReference type="GO" id="GO:0004888">
    <property type="term" value="F:transmembrane signaling receptor activity"/>
    <property type="evidence" value="ECO:0007669"/>
    <property type="project" value="InterPro"/>
</dbReference>
<evidence type="ECO:0000259" key="9">
    <source>
        <dbReference type="PROSITE" id="PS50097"/>
    </source>
</evidence>
<dbReference type="InterPro" id="IPR015915">
    <property type="entry name" value="Kelch-typ_b-propeller"/>
</dbReference>
<comment type="subcellular location">
    <subcellularLocation>
        <location evidence="1">Membrane</location>
        <topology evidence="1">Multi-pass membrane protein</topology>
    </subcellularLocation>
</comment>
<keyword evidence="8" id="KW-0407">Ion channel</keyword>
<dbReference type="Proteomes" id="UP001159428">
    <property type="component" value="Unassembled WGS sequence"/>
</dbReference>
<dbReference type="Pfam" id="PF00651">
    <property type="entry name" value="BTB"/>
    <property type="match status" value="1"/>
</dbReference>
<dbReference type="InterPro" id="IPR011705">
    <property type="entry name" value="BACK"/>
</dbReference>
<dbReference type="InterPro" id="IPR006029">
    <property type="entry name" value="Neurotrans-gated_channel_TM"/>
</dbReference>
<dbReference type="Gene3D" id="3.30.710.10">
    <property type="entry name" value="Potassium Channel Kv1.1, Chain A"/>
    <property type="match status" value="1"/>
</dbReference>
<dbReference type="SMART" id="SM00875">
    <property type="entry name" value="BACK"/>
    <property type="match status" value="1"/>
</dbReference>
<dbReference type="PRINTS" id="PR00252">
    <property type="entry name" value="NRIONCHANNEL"/>
</dbReference>
<dbReference type="SMART" id="SM00225">
    <property type="entry name" value="BTB"/>
    <property type="match status" value="1"/>
</dbReference>
<dbReference type="SUPFAM" id="SSF117281">
    <property type="entry name" value="Kelch motif"/>
    <property type="match status" value="2"/>
</dbReference>
<gene>
    <name evidence="10" type="ORF">PMEA_00002264</name>
</gene>
<evidence type="ECO:0000256" key="3">
    <source>
        <dbReference type="ARBA" id="ARBA00022441"/>
    </source>
</evidence>
<proteinExistence type="inferred from homology"/>
<dbReference type="Gene3D" id="2.120.10.80">
    <property type="entry name" value="Kelch-type beta propeller"/>
    <property type="match status" value="1"/>
</dbReference>
<evidence type="ECO:0000256" key="5">
    <source>
        <dbReference type="ARBA" id="ARBA00022737"/>
    </source>
</evidence>
<dbReference type="PANTHER" id="PTHR45632:SF3">
    <property type="entry name" value="KELCH-LIKE PROTEIN 32"/>
    <property type="match status" value="1"/>
</dbReference>
<keyword evidence="8" id="KW-0813">Transport</keyword>
<keyword evidence="7 8" id="KW-0472">Membrane</keyword>
<dbReference type="InterPro" id="IPR006201">
    <property type="entry name" value="Neur_channel"/>
</dbReference>
<evidence type="ECO:0000313" key="10">
    <source>
        <dbReference type="EMBL" id="CAH3164371.1"/>
    </source>
</evidence>